<evidence type="ECO:0000313" key="1">
    <source>
        <dbReference type="EMBL" id="PHD61234.1"/>
    </source>
</evidence>
<dbReference type="Proteomes" id="UP000225997">
    <property type="component" value="Unassembled WGS sequence"/>
</dbReference>
<accession>A0A2C4PRB9</accession>
<dbReference type="AlphaFoldDB" id="A0A2C4PRB9"/>
<gene>
    <name evidence="1" type="ORF">COF40_26520</name>
</gene>
<protein>
    <submittedName>
        <fullName evidence="1">Fur-regulated basic protein FbpA</fullName>
    </submittedName>
</protein>
<organism evidence="1 2">
    <name type="scientific">Bacillus toyonensis</name>
    <dbReference type="NCBI Taxonomy" id="155322"/>
    <lineage>
        <taxon>Bacteria</taxon>
        <taxon>Bacillati</taxon>
        <taxon>Bacillota</taxon>
        <taxon>Bacilli</taxon>
        <taxon>Bacillales</taxon>
        <taxon>Bacillaceae</taxon>
        <taxon>Bacillus</taxon>
        <taxon>Bacillus cereus group</taxon>
    </lineage>
</organism>
<dbReference type="InterPro" id="IPR025072">
    <property type="entry name" value="Fur_reg_FbpA"/>
</dbReference>
<sequence length="52" mass="6142">MDRKQIYIDVLLHKGIYKEEKTGRQLYEMDEKELWKLIKGSGKNGSNGKRCL</sequence>
<reference evidence="1 2" key="1">
    <citation type="submission" date="2017-09" db="EMBL/GenBank/DDBJ databases">
        <title>Large-scale bioinformatics analysis of Bacillus genomes uncovers conserved roles of natural products in bacterial physiology.</title>
        <authorList>
            <consortium name="Agbiome Team Llc"/>
            <person name="Bleich R.M."/>
            <person name="Grubbs K.J."/>
            <person name="Santa Maria K.C."/>
            <person name="Allen S.E."/>
            <person name="Farag S."/>
            <person name="Shank E.A."/>
            <person name="Bowers A."/>
        </authorList>
    </citation>
    <scope>NUCLEOTIDE SEQUENCE [LARGE SCALE GENOMIC DNA]</scope>
    <source>
        <strain evidence="1 2">AFS044250</strain>
    </source>
</reference>
<comment type="caution">
    <text evidence="1">The sequence shown here is derived from an EMBL/GenBank/DDBJ whole genome shotgun (WGS) entry which is preliminary data.</text>
</comment>
<dbReference type="RefSeq" id="WP_100064038.1">
    <property type="nucleotide sequence ID" value="NZ_NUSQ01000170.1"/>
</dbReference>
<evidence type="ECO:0000313" key="2">
    <source>
        <dbReference type="Proteomes" id="UP000225997"/>
    </source>
</evidence>
<name>A0A2C4PRB9_9BACI</name>
<proteinExistence type="predicted"/>
<dbReference type="EMBL" id="NUSQ01000170">
    <property type="protein sequence ID" value="PHD61234.1"/>
    <property type="molecule type" value="Genomic_DNA"/>
</dbReference>
<dbReference type="Pfam" id="PF13076">
    <property type="entry name" value="Fur_reg_FbpA"/>
    <property type="match status" value="1"/>
</dbReference>